<accession>A0ABU0E631</accession>
<dbReference type="InterPro" id="IPR027417">
    <property type="entry name" value="P-loop_NTPase"/>
</dbReference>
<evidence type="ECO:0000256" key="4">
    <source>
        <dbReference type="ARBA" id="ARBA00022840"/>
    </source>
</evidence>
<feature type="transmembrane region" description="Helical" evidence="7">
    <location>
        <begin position="21"/>
        <end position="44"/>
    </location>
</feature>
<evidence type="ECO:0000259" key="9">
    <source>
        <dbReference type="PROSITE" id="PS50929"/>
    </source>
</evidence>
<organism evidence="10 11">
    <name type="scientific">Breznakia pachnodae</name>
    <dbReference type="NCBI Taxonomy" id="265178"/>
    <lineage>
        <taxon>Bacteria</taxon>
        <taxon>Bacillati</taxon>
        <taxon>Bacillota</taxon>
        <taxon>Erysipelotrichia</taxon>
        <taxon>Erysipelotrichales</taxon>
        <taxon>Erysipelotrichaceae</taxon>
        <taxon>Breznakia</taxon>
    </lineage>
</organism>
<comment type="subcellular location">
    <subcellularLocation>
        <location evidence="1">Cell membrane</location>
        <topology evidence="1">Multi-pass membrane protein</topology>
    </subcellularLocation>
</comment>
<evidence type="ECO:0000256" key="3">
    <source>
        <dbReference type="ARBA" id="ARBA00022741"/>
    </source>
</evidence>
<dbReference type="InterPro" id="IPR003593">
    <property type="entry name" value="AAA+_ATPase"/>
</dbReference>
<keyword evidence="6 7" id="KW-0472">Membrane</keyword>
<dbReference type="RefSeq" id="WP_307409693.1">
    <property type="nucleotide sequence ID" value="NZ_JAUSUR010000006.1"/>
</dbReference>
<dbReference type="InterPro" id="IPR011527">
    <property type="entry name" value="ABC1_TM_dom"/>
</dbReference>
<dbReference type="Pfam" id="PF00664">
    <property type="entry name" value="ABC_membrane"/>
    <property type="match status" value="1"/>
</dbReference>
<dbReference type="PROSITE" id="PS50929">
    <property type="entry name" value="ABC_TM1F"/>
    <property type="match status" value="1"/>
</dbReference>
<keyword evidence="4 10" id="KW-0067">ATP-binding</keyword>
<dbReference type="EMBL" id="JAUSUR010000006">
    <property type="protein sequence ID" value="MDQ0362250.1"/>
    <property type="molecule type" value="Genomic_DNA"/>
</dbReference>
<dbReference type="Gene3D" id="3.40.50.300">
    <property type="entry name" value="P-loop containing nucleotide triphosphate hydrolases"/>
    <property type="match status" value="1"/>
</dbReference>
<dbReference type="Gene3D" id="1.20.1560.10">
    <property type="entry name" value="ABC transporter type 1, transmembrane domain"/>
    <property type="match status" value="1"/>
</dbReference>
<keyword evidence="2 7" id="KW-0812">Transmembrane</keyword>
<dbReference type="PANTHER" id="PTHR43394:SF1">
    <property type="entry name" value="ATP-BINDING CASSETTE SUB-FAMILY B MEMBER 10, MITOCHONDRIAL"/>
    <property type="match status" value="1"/>
</dbReference>
<dbReference type="PANTHER" id="PTHR43394">
    <property type="entry name" value="ATP-DEPENDENT PERMEASE MDL1, MITOCHONDRIAL"/>
    <property type="match status" value="1"/>
</dbReference>
<evidence type="ECO:0000256" key="7">
    <source>
        <dbReference type="SAM" id="Phobius"/>
    </source>
</evidence>
<dbReference type="Pfam" id="PF00005">
    <property type="entry name" value="ABC_tran"/>
    <property type="match status" value="1"/>
</dbReference>
<comment type="caution">
    <text evidence="10">The sequence shown here is derived from an EMBL/GenBank/DDBJ whole genome shotgun (WGS) entry which is preliminary data.</text>
</comment>
<evidence type="ECO:0000313" key="11">
    <source>
        <dbReference type="Proteomes" id="UP001230220"/>
    </source>
</evidence>
<sequence>MFSTIKKFFAFAGKQKQRLQRALLVNVISSFFQALQLVALSIVLQAVVRNEVTMTTVWTSLGIMLVSIVGVIIFGHNSRMNDIEASFDMCSDKRIEIGERMKYMPMGYFNANSLGSITATLTNTMEDLQNIAPRVMENTMHGFIHGGIITIMILFVDWRMSVIIVLGVLLFLCVNRMMQKKSSKASPIRVEAQRSLVGAILEYVQGMGVVRAFDLVNDANKTIDRAIEHCENQNVSMEFAFIPFMFVQSTVLKFVSVVIIISSLLFYLNGSMTLENCMLMMVASFLVFSKIEQAGSMSALLRSIDIGMDKIEEINQSPTIDIDGKDITPTSFTIEGKDVQFAYGNKVIIQKESFIIPEKTTTAIVGPSGSGKTTLCNLIARFWDVNEGSITIGGHDVKKYTLDSLLANISMVFQNVYLFNDSIINNIRFGKPDATKEEVIEAAKKACCHDFIEALPEGYDTIIGEGGATVSGGEKQRISIARAILKDAPIIILDEATANVDPENESRLQMAIEELTKNKTIIMIAHRLKTVQNANQILVLDEGHIVQRGTHDELMKNKGIYSDFIKVREQAIGWKL</sequence>
<evidence type="ECO:0000256" key="1">
    <source>
        <dbReference type="ARBA" id="ARBA00004651"/>
    </source>
</evidence>
<feature type="transmembrane region" description="Helical" evidence="7">
    <location>
        <begin position="142"/>
        <end position="174"/>
    </location>
</feature>
<feature type="domain" description="ABC transporter" evidence="8">
    <location>
        <begin position="334"/>
        <end position="567"/>
    </location>
</feature>
<dbReference type="InterPro" id="IPR039421">
    <property type="entry name" value="Type_1_exporter"/>
</dbReference>
<evidence type="ECO:0000256" key="6">
    <source>
        <dbReference type="ARBA" id="ARBA00023136"/>
    </source>
</evidence>
<reference evidence="10 11" key="1">
    <citation type="submission" date="2023-07" db="EMBL/GenBank/DDBJ databases">
        <title>Genomic Encyclopedia of Type Strains, Phase IV (KMG-IV): sequencing the most valuable type-strain genomes for metagenomic binning, comparative biology and taxonomic classification.</title>
        <authorList>
            <person name="Goeker M."/>
        </authorList>
    </citation>
    <scope>NUCLEOTIDE SEQUENCE [LARGE SCALE GENOMIC DNA]</scope>
    <source>
        <strain evidence="10 11">DSM 16784</strain>
    </source>
</reference>
<dbReference type="InterPro" id="IPR036640">
    <property type="entry name" value="ABC1_TM_sf"/>
</dbReference>
<keyword evidence="3" id="KW-0547">Nucleotide-binding</keyword>
<feature type="transmembrane region" description="Helical" evidence="7">
    <location>
        <begin position="103"/>
        <end position="122"/>
    </location>
</feature>
<name>A0ABU0E631_9FIRM</name>
<feature type="transmembrane region" description="Helical" evidence="7">
    <location>
        <begin position="56"/>
        <end position="74"/>
    </location>
</feature>
<dbReference type="PROSITE" id="PS00211">
    <property type="entry name" value="ABC_TRANSPORTER_1"/>
    <property type="match status" value="1"/>
</dbReference>
<dbReference type="InterPro" id="IPR017871">
    <property type="entry name" value="ABC_transporter-like_CS"/>
</dbReference>
<dbReference type="PROSITE" id="PS50893">
    <property type="entry name" value="ABC_TRANSPORTER_2"/>
    <property type="match status" value="1"/>
</dbReference>
<dbReference type="InterPro" id="IPR003439">
    <property type="entry name" value="ABC_transporter-like_ATP-bd"/>
</dbReference>
<evidence type="ECO:0000256" key="2">
    <source>
        <dbReference type="ARBA" id="ARBA00022692"/>
    </source>
</evidence>
<keyword evidence="11" id="KW-1185">Reference proteome</keyword>
<protein>
    <submittedName>
        <fullName evidence="10">ATP-binding cassette subfamily B protein</fullName>
    </submittedName>
</protein>
<proteinExistence type="predicted"/>
<dbReference type="SUPFAM" id="SSF90123">
    <property type="entry name" value="ABC transporter transmembrane region"/>
    <property type="match status" value="1"/>
</dbReference>
<dbReference type="GO" id="GO:0005524">
    <property type="term" value="F:ATP binding"/>
    <property type="evidence" value="ECO:0007669"/>
    <property type="project" value="UniProtKB-KW"/>
</dbReference>
<dbReference type="SMART" id="SM00382">
    <property type="entry name" value="AAA"/>
    <property type="match status" value="1"/>
</dbReference>
<keyword evidence="5 7" id="KW-1133">Transmembrane helix</keyword>
<feature type="domain" description="ABC transmembrane type-1" evidence="9">
    <location>
        <begin position="22"/>
        <end position="303"/>
    </location>
</feature>
<evidence type="ECO:0000256" key="5">
    <source>
        <dbReference type="ARBA" id="ARBA00022989"/>
    </source>
</evidence>
<gene>
    <name evidence="10" type="ORF">J2S15_003004</name>
</gene>
<dbReference type="Proteomes" id="UP001230220">
    <property type="component" value="Unassembled WGS sequence"/>
</dbReference>
<evidence type="ECO:0000259" key="8">
    <source>
        <dbReference type="PROSITE" id="PS50893"/>
    </source>
</evidence>
<dbReference type="SUPFAM" id="SSF52540">
    <property type="entry name" value="P-loop containing nucleoside triphosphate hydrolases"/>
    <property type="match status" value="1"/>
</dbReference>
<evidence type="ECO:0000313" key="10">
    <source>
        <dbReference type="EMBL" id="MDQ0362250.1"/>
    </source>
</evidence>